<dbReference type="InterPro" id="IPR011766">
    <property type="entry name" value="TPP_enzyme_TPP-bd"/>
</dbReference>
<keyword evidence="4" id="KW-1185">Reference proteome</keyword>
<organism evidence="3 4">
    <name type="scientific">Geodia barretti</name>
    <name type="common">Barrett's horny sponge</name>
    <dbReference type="NCBI Taxonomy" id="519541"/>
    <lineage>
        <taxon>Eukaryota</taxon>
        <taxon>Metazoa</taxon>
        <taxon>Porifera</taxon>
        <taxon>Demospongiae</taxon>
        <taxon>Heteroscleromorpha</taxon>
        <taxon>Tetractinellida</taxon>
        <taxon>Astrophorina</taxon>
        <taxon>Geodiidae</taxon>
        <taxon>Geodia</taxon>
    </lineage>
</organism>
<evidence type="ECO:0000259" key="2">
    <source>
        <dbReference type="Pfam" id="PF02775"/>
    </source>
</evidence>
<proteinExistence type="inferred from homology"/>
<dbReference type="EMBL" id="CASHTH010001270">
    <property type="protein sequence ID" value="CAI8013517.1"/>
    <property type="molecule type" value="Genomic_DNA"/>
</dbReference>
<dbReference type="GO" id="GO:0003984">
    <property type="term" value="F:acetolactate synthase activity"/>
    <property type="evidence" value="ECO:0007669"/>
    <property type="project" value="TreeGrafter"/>
</dbReference>
<dbReference type="AlphaFoldDB" id="A0AA35RNU7"/>
<dbReference type="InterPro" id="IPR029061">
    <property type="entry name" value="THDP-binding"/>
</dbReference>
<name>A0AA35RNU7_GEOBA</name>
<dbReference type="GO" id="GO:0005948">
    <property type="term" value="C:acetolactate synthase complex"/>
    <property type="evidence" value="ECO:0007669"/>
    <property type="project" value="TreeGrafter"/>
</dbReference>
<evidence type="ECO:0000313" key="3">
    <source>
        <dbReference type="EMBL" id="CAI8013517.1"/>
    </source>
</evidence>
<comment type="caution">
    <text evidence="3">The sequence shown here is derived from an EMBL/GenBank/DDBJ whole genome shotgun (WGS) entry which is preliminary data.</text>
</comment>
<gene>
    <name evidence="3" type="ORF">GBAR_LOCUS8556</name>
</gene>
<dbReference type="PANTHER" id="PTHR18968:SF13">
    <property type="entry name" value="ACETOLACTATE SYNTHASE CATALYTIC SUBUNIT, MITOCHONDRIAL"/>
    <property type="match status" value="1"/>
</dbReference>
<dbReference type="PANTHER" id="PTHR18968">
    <property type="entry name" value="THIAMINE PYROPHOSPHATE ENZYMES"/>
    <property type="match status" value="1"/>
</dbReference>
<evidence type="ECO:0000256" key="1">
    <source>
        <dbReference type="ARBA" id="ARBA00007812"/>
    </source>
</evidence>
<evidence type="ECO:0000313" key="4">
    <source>
        <dbReference type="Proteomes" id="UP001174909"/>
    </source>
</evidence>
<dbReference type="Pfam" id="PF02775">
    <property type="entry name" value="TPP_enzyme_C"/>
    <property type="match status" value="1"/>
</dbReference>
<dbReference type="Proteomes" id="UP001174909">
    <property type="component" value="Unassembled WGS sequence"/>
</dbReference>
<dbReference type="SUPFAM" id="SSF52518">
    <property type="entry name" value="Thiamin diphosphate-binding fold (THDP-binding)"/>
    <property type="match status" value="1"/>
</dbReference>
<feature type="domain" description="Thiamine pyrophosphate enzyme TPP-binding" evidence="2">
    <location>
        <begin position="16"/>
        <end position="166"/>
    </location>
</feature>
<dbReference type="GO" id="GO:0050660">
    <property type="term" value="F:flavin adenine dinucleotide binding"/>
    <property type="evidence" value="ECO:0007669"/>
    <property type="project" value="TreeGrafter"/>
</dbReference>
<dbReference type="Gene3D" id="3.40.50.970">
    <property type="match status" value="1"/>
</dbReference>
<protein>
    <submittedName>
        <fullName evidence="3">Acetolactate synthase isozyme 3 large subunit</fullName>
    </submittedName>
</protein>
<comment type="similarity">
    <text evidence="1">Belongs to the TPP enzyme family.</text>
</comment>
<sequence length="180" mass="19587">MEVLDPYNSFITHESGNTRDQLSTIYDTLVPRAFLGWGNVSTLGFGWAASVAARMADQNRPAVTVTGEAGLGYMLGNLEVALRQNLGVTVVHISNGGFAGYGPGFWGPGHDPFTHSVLGPDDVDMSRVIGELGFHTERVSEPSEVEPALRRALEVNQSNRPAYIEFLCSQFPVYGEWVGR</sequence>
<dbReference type="GO" id="GO:0009099">
    <property type="term" value="P:L-valine biosynthetic process"/>
    <property type="evidence" value="ECO:0007669"/>
    <property type="project" value="TreeGrafter"/>
</dbReference>
<reference evidence="3" key="1">
    <citation type="submission" date="2023-03" db="EMBL/GenBank/DDBJ databases">
        <authorList>
            <person name="Steffen K."/>
            <person name="Cardenas P."/>
        </authorList>
    </citation>
    <scope>NUCLEOTIDE SEQUENCE</scope>
</reference>
<dbReference type="GO" id="GO:0009097">
    <property type="term" value="P:isoleucine biosynthetic process"/>
    <property type="evidence" value="ECO:0007669"/>
    <property type="project" value="TreeGrafter"/>
</dbReference>
<accession>A0AA35RNU7</accession>
<dbReference type="GO" id="GO:0030976">
    <property type="term" value="F:thiamine pyrophosphate binding"/>
    <property type="evidence" value="ECO:0007669"/>
    <property type="project" value="InterPro"/>
</dbReference>
<dbReference type="InterPro" id="IPR045229">
    <property type="entry name" value="TPP_enz"/>
</dbReference>